<accession>A0AAV9XT66</accession>
<protein>
    <submittedName>
        <fullName evidence="2">Uncharacterized protein</fullName>
    </submittedName>
</protein>
<evidence type="ECO:0000313" key="3">
    <source>
        <dbReference type="Proteomes" id="UP001311799"/>
    </source>
</evidence>
<feature type="chain" id="PRO_5043653860" evidence="1">
    <location>
        <begin position="26"/>
        <end position="985"/>
    </location>
</feature>
<gene>
    <name evidence="2" type="ORF">RS030_81168</name>
</gene>
<evidence type="ECO:0000256" key="1">
    <source>
        <dbReference type="SAM" id="SignalP"/>
    </source>
</evidence>
<evidence type="ECO:0000313" key="2">
    <source>
        <dbReference type="EMBL" id="KAK6587774.1"/>
    </source>
</evidence>
<sequence>MRLYFFELILFLVVLSLGGSNFVKGAKFWKPLLELKKLTSKPEPKNLSGTLIIDYCSVLTPQQMKLSNLFIIASKKHSNDGISLLDSCFIVYTLRDGYFSGCEKALELTISDISLREARFEICRDVLETARSDPDLKDLVFEAAPDEIESVIARVESTLMKGFDELGSESCSMLTEEELSMANALTLILLEEGYKLSRIRACTVLLSLREGSLDDCAKTLRSALGNLIEYSKAEGFCRELGKFAPSKSHIFTKTQGKESVMQEEAINKNTKMKIEANEAVLAALAIDNRIHLDELDVKRILFVDYPNNRMLIDRRQLYDRFLMFYSGNKISSTTKRLFKEGTLTEEEESEVRKTLLENMEVINLTNQQALQTLYSTYRNLITSFKETQIFVQDVYFQRKSVPESLKRRFYMQIQLIKYMEKHIGALSTHIEMDNTDILSARNLPYGISDIRQYSELGEKNWLHSLINDKPYNEMDHFSLFCPLLNKSAFRLALLVVGIAHGAFGKKKVKLSDACLAISQLKESGSYKDSIKLALGTVFVTNQKILTLEELDTMYFLLISAVDESVNEFLFGVPEEYFSLEKESDITDEKLKLWIGQAEHRLEKVINNPKAIIGNISLLDVDMIMQSMTQAEARIQLQIVVAIRRIHDALLALTEIEEEIRLNQNKLDFARIQSEHSDEINMSKVGERLLKERESVLDRVMDLVVEHAEYCVKAIEIFDISDRPVVRKIHRIIAVNTELKRLNTNYVKTLENTPIYKSNKFLLRTSILKHRIEQARKVLTELTIGEFYNIFDTRFYTSMGECFNNLIPDIGLKLSIDPNYPLDTSHGFKAINSKKPPVYNILCDKNQIKRFKIVQADLIEILKHSDIPLVDFEGKRPIFADILTLEGWGPLKTTIEERDELNIPCSISKQLFRKLVSDLSQRVIGGTSFFNIPLVHLWCADHIRFRKYNQALWRNIVSRLWLVFQNEPFDIVKLKERRWTLLSWFR</sequence>
<reference evidence="2 3" key="1">
    <citation type="submission" date="2023-10" db="EMBL/GenBank/DDBJ databases">
        <title>Comparative genomics analysis reveals potential genetic determinants of host preference in Cryptosporidium xiaoi.</title>
        <authorList>
            <person name="Xiao L."/>
            <person name="Li J."/>
        </authorList>
    </citation>
    <scope>NUCLEOTIDE SEQUENCE [LARGE SCALE GENOMIC DNA]</scope>
    <source>
        <strain evidence="2 3">52996</strain>
    </source>
</reference>
<name>A0AAV9XT66_9CRYT</name>
<proteinExistence type="predicted"/>
<comment type="caution">
    <text evidence="2">The sequence shown here is derived from an EMBL/GenBank/DDBJ whole genome shotgun (WGS) entry which is preliminary data.</text>
</comment>
<dbReference type="EMBL" id="JAWDEY010000036">
    <property type="protein sequence ID" value="KAK6587774.1"/>
    <property type="molecule type" value="Genomic_DNA"/>
</dbReference>
<dbReference type="Proteomes" id="UP001311799">
    <property type="component" value="Unassembled WGS sequence"/>
</dbReference>
<keyword evidence="3" id="KW-1185">Reference proteome</keyword>
<dbReference type="AlphaFoldDB" id="A0AAV9XT66"/>
<feature type="signal peptide" evidence="1">
    <location>
        <begin position="1"/>
        <end position="25"/>
    </location>
</feature>
<keyword evidence="1" id="KW-0732">Signal</keyword>
<organism evidence="2 3">
    <name type="scientific">Cryptosporidium xiaoi</name>
    <dbReference type="NCBI Taxonomy" id="659607"/>
    <lineage>
        <taxon>Eukaryota</taxon>
        <taxon>Sar</taxon>
        <taxon>Alveolata</taxon>
        <taxon>Apicomplexa</taxon>
        <taxon>Conoidasida</taxon>
        <taxon>Coccidia</taxon>
        <taxon>Eucoccidiorida</taxon>
        <taxon>Eimeriorina</taxon>
        <taxon>Cryptosporidiidae</taxon>
        <taxon>Cryptosporidium</taxon>
    </lineage>
</organism>